<dbReference type="Proteomes" id="UP000749646">
    <property type="component" value="Unassembled WGS sequence"/>
</dbReference>
<dbReference type="InterPro" id="IPR011333">
    <property type="entry name" value="SKP1/BTB/POZ_sf"/>
</dbReference>
<proteinExistence type="predicted"/>
<feature type="domain" description="BTB" evidence="1">
    <location>
        <begin position="248"/>
        <end position="297"/>
    </location>
</feature>
<sequence>MTSNASVNTFTTSDQLTLRIKCKRPQPGLVGRFNIESRPCSEVHIAKRTCKYLAIPQWRCTIGRNSLQPHKVFIKLEVLSFVDHYVIPGFGFIHCIPHGAERIADVQVFHILELGIKKLVHSGMDCSCKHTHTTGCSLHLRSRLFSNFTPACPFIVVSVKEDPIIDKNDPDRYAFDLVLSTSIEPPAAFVTTATIVSENKPSPSSKSFKDMFPDMYQDILRLLKDPESVSVAFVFFIHSCQRKVGLWAHRTLLDKYPCFQALFGADKKVSVPIQGISLTTFCVLLKYLYTKELDLAVDPTQYLMCDMDHLRDETSVDLASALAVLNKTLGERNAAKFYAIWNIRDKVTWLDLLLAADRFEIADLRKHCLEGLLMTVDKNNALELLFEVGPRFKEEIRDPIVKYISEHLDNVFSIQTQDPFKRFADHEGYHELMLELLRRK</sequence>
<dbReference type="AlphaFoldDB" id="A0A9P6LTW0"/>
<evidence type="ECO:0000313" key="2">
    <source>
        <dbReference type="EMBL" id="KAF9940804.1"/>
    </source>
</evidence>
<comment type="caution">
    <text evidence="2">The sequence shown here is derived from an EMBL/GenBank/DDBJ whole genome shotgun (WGS) entry which is preliminary data.</text>
</comment>
<keyword evidence="3" id="KW-1185">Reference proteome</keyword>
<organism evidence="2 3">
    <name type="scientific">Modicella reniformis</name>
    <dbReference type="NCBI Taxonomy" id="1440133"/>
    <lineage>
        <taxon>Eukaryota</taxon>
        <taxon>Fungi</taxon>
        <taxon>Fungi incertae sedis</taxon>
        <taxon>Mucoromycota</taxon>
        <taxon>Mortierellomycotina</taxon>
        <taxon>Mortierellomycetes</taxon>
        <taxon>Mortierellales</taxon>
        <taxon>Mortierellaceae</taxon>
        <taxon>Modicella</taxon>
    </lineage>
</organism>
<evidence type="ECO:0000259" key="1">
    <source>
        <dbReference type="PROSITE" id="PS50097"/>
    </source>
</evidence>
<protein>
    <recommendedName>
        <fullName evidence="1">BTB domain-containing protein</fullName>
    </recommendedName>
</protein>
<evidence type="ECO:0000313" key="3">
    <source>
        <dbReference type="Proteomes" id="UP000749646"/>
    </source>
</evidence>
<dbReference type="InterPro" id="IPR000210">
    <property type="entry name" value="BTB/POZ_dom"/>
</dbReference>
<dbReference type="Gene3D" id="3.30.710.10">
    <property type="entry name" value="Potassium Channel Kv1.1, Chain A"/>
    <property type="match status" value="1"/>
</dbReference>
<dbReference type="SUPFAM" id="SSF54695">
    <property type="entry name" value="POZ domain"/>
    <property type="match status" value="1"/>
</dbReference>
<dbReference type="PANTHER" id="PTHR24413">
    <property type="entry name" value="SPECKLE-TYPE POZ PROTEIN"/>
    <property type="match status" value="1"/>
</dbReference>
<name>A0A9P6LTW0_9FUNG</name>
<gene>
    <name evidence="2" type="ORF">BGZ65_006092</name>
</gene>
<dbReference type="PROSITE" id="PS50097">
    <property type="entry name" value="BTB"/>
    <property type="match status" value="1"/>
</dbReference>
<accession>A0A9P6LTW0</accession>
<reference evidence="2" key="1">
    <citation type="journal article" date="2020" name="Fungal Divers.">
        <title>Resolving the Mortierellaceae phylogeny through synthesis of multi-gene phylogenetics and phylogenomics.</title>
        <authorList>
            <person name="Vandepol N."/>
            <person name="Liber J."/>
            <person name="Desiro A."/>
            <person name="Na H."/>
            <person name="Kennedy M."/>
            <person name="Barry K."/>
            <person name="Grigoriev I.V."/>
            <person name="Miller A.N."/>
            <person name="O'Donnell K."/>
            <person name="Stajich J.E."/>
            <person name="Bonito G."/>
        </authorList>
    </citation>
    <scope>NUCLEOTIDE SEQUENCE</scope>
    <source>
        <strain evidence="2">MES-2147</strain>
    </source>
</reference>
<dbReference type="EMBL" id="JAAAHW010009445">
    <property type="protein sequence ID" value="KAF9940804.1"/>
    <property type="molecule type" value="Genomic_DNA"/>
</dbReference>
<dbReference type="OrthoDB" id="6359816at2759"/>